<sequence>MDPNQTLEDIRLTLVDLERVGPDPDMVANLMDRFTALDSWLTHGGFKPRDWK</sequence>
<gene>
    <name evidence="1" type="ORF">SEA_KOKO_89</name>
</gene>
<evidence type="ECO:0000313" key="1">
    <source>
        <dbReference type="EMBL" id="ATW60379.1"/>
    </source>
</evidence>
<proteinExistence type="predicted"/>
<accession>A0A2H4PE33</accession>
<evidence type="ECO:0000313" key="2">
    <source>
        <dbReference type="Proteomes" id="UP000241798"/>
    </source>
</evidence>
<dbReference type="Proteomes" id="UP000241798">
    <property type="component" value="Segment"/>
</dbReference>
<organism evidence="1 2">
    <name type="scientific">Mycobacterium phage Koko</name>
    <dbReference type="NCBI Taxonomy" id="2047840"/>
    <lineage>
        <taxon>Viruses</taxon>
        <taxon>Duplodnaviria</taxon>
        <taxon>Heunggongvirae</taxon>
        <taxon>Uroviricota</taxon>
        <taxon>Caudoviricetes</taxon>
        <taxon>Gladiatorvirus</taxon>
        <taxon>Gladiatorvirus koko</taxon>
    </lineage>
</organism>
<reference evidence="1 2" key="1">
    <citation type="submission" date="2017-10" db="EMBL/GenBank/DDBJ databases">
        <authorList>
            <person name="Chen M."/>
            <person name="Kallman A."/>
            <person name="Luo C."/>
            <person name="Martin J."/>
            <person name="Nguyen T."/>
            <person name="Pierce C."/>
            <person name="Ramos K."/>
            <person name="Smith E."/>
            <person name="Giorgia P."/>
            <person name="Ellis O."/>
            <person name="Reddi K."/>
            <person name="Moberg-Parker J."/>
            <person name="Garlena R.A."/>
            <person name="Russell D.A."/>
            <person name="Pope W.H."/>
            <person name="Jacobs-Sera D."/>
            <person name="Hendrix R.W."/>
            <person name="Hatfull G.F."/>
        </authorList>
    </citation>
    <scope>NUCLEOTIDE SEQUENCE [LARGE SCALE GENOMIC DNA]</scope>
</reference>
<protein>
    <submittedName>
        <fullName evidence="1">Uncharacterized protein</fullName>
    </submittedName>
</protein>
<keyword evidence="2" id="KW-1185">Reference proteome</keyword>
<dbReference type="EMBL" id="MG099945">
    <property type="protein sequence ID" value="ATW60379.1"/>
    <property type="molecule type" value="Genomic_DNA"/>
</dbReference>
<name>A0A2H4PE33_9CAUD</name>